<dbReference type="PANTHER" id="PTHR23403:SF1">
    <property type="entry name" value="TREHALASE"/>
    <property type="match status" value="1"/>
</dbReference>
<accession>A0ABS6CZ00</accession>
<evidence type="ECO:0000313" key="3">
    <source>
        <dbReference type="Proteomes" id="UP000723714"/>
    </source>
</evidence>
<sequence length="379" mass="44681">MRSINEQELNHVRKMLERGIVQNEGTGLLHFTGYQNTTLYDWDQYFEGIVQLYAGWDTKYMINAIKIYLQYQEQNGFSKRAIQNGYSGEEDYEMVKPFLSQLVLLCYSKDGNLDWVDHEIFVRLGKSLDYWLFVRDENGNHLSKWRSSVETGMDDQHERGGVWKSDFCEGVDLNCYLYRECLAYAKVCEYKFEKILAQKYRKYAEERKTAVQTMWDEEDGFYYDRDERDGKSIKVKSISCLLPIWAGISEKDQVRRLVYEHILNPMEFWRPFPLPALAASEPGYSPVHLEGDIGCNWRANTWVPTNYMVMHGLMDYGYRDIAGFIAYKTKELILKSGDREYYLTETGEGTGLDPFWGWTLLGYFMEMEVEDNYNPMKIE</sequence>
<dbReference type="PANTHER" id="PTHR23403">
    <property type="entry name" value="TREHALASE"/>
    <property type="match status" value="1"/>
</dbReference>
<reference evidence="2 3" key="1">
    <citation type="submission" date="2021-06" db="EMBL/GenBank/DDBJ databases">
        <title>Faecalicatena sp. nov. isolated from porcine feces.</title>
        <authorList>
            <person name="Oh B.S."/>
            <person name="Lee J.H."/>
        </authorList>
    </citation>
    <scope>NUCLEOTIDE SEQUENCE [LARGE SCALE GENOMIC DNA]</scope>
    <source>
        <strain evidence="2 3">AGMB00832</strain>
    </source>
</reference>
<gene>
    <name evidence="2" type="ORF">HGO97_001710</name>
</gene>
<dbReference type="RefSeq" id="WP_216238789.1">
    <property type="nucleotide sequence ID" value="NZ_JABACJ020000001.1"/>
</dbReference>
<evidence type="ECO:0000313" key="2">
    <source>
        <dbReference type="EMBL" id="MBU3874528.1"/>
    </source>
</evidence>
<name>A0ABS6CZ00_9FIRM</name>
<dbReference type="Proteomes" id="UP000723714">
    <property type="component" value="Unassembled WGS sequence"/>
</dbReference>
<evidence type="ECO:0000259" key="1">
    <source>
        <dbReference type="Pfam" id="PF22422"/>
    </source>
</evidence>
<dbReference type="Pfam" id="PF22422">
    <property type="entry name" value="MGH1-like_GH"/>
    <property type="match status" value="1"/>
</dbReference>
<feature type="domain" description="Mannosylglycerate hydrolase MGH1-like glycoside hydrolase" evidence="1">
    <location>
        <begin position="42"/>
        <end position="359"/>
    </location>
</feature>
<organism evidence="2 3">
    <name type="scientific">Faecalicatena faecalis</name>
    <dbReference type="NCBI Taxonomy" id="2726362"/>
    <lineage>
        <taxon>Bacteria</taxon>
        <taxon>Bacillati</taxon>
        <taxon>Bacillota</taxon>
        <taxon>Clostridia</taxon>
        <taxon>Lachnospirales</taxon>
        <taxon>Lachnospiraceae</taxon>
        <taxon>Faecalicatena</taxon>
    </lineage>
</organism>
<protein>
    <recommendedName>
        <fullName evidence="1">Mannosylglycerate hydrolase MGH1-like glycoside hydrolase domain-containing protein</fullName>
    </recommendedName>
</protein>
<proteinExistence type="predicted"/>
<keyword evidence="3" id="KW-1185">Reference proteome</keyword>
<comment type="caution">
    <text evidence="2">The sequence shown here is derived from an EMBL/GenBank/DDBJ whole genome shotgun (WGS) entry which is preliminary data.</text>
</comment>
<dbReference type="InterPro" id="IPR001661">
    <property type="entry name" value="Glyco_hydro_37"/>
</dbReference>
<dbReference type="InterPro" id="IPR054491">
    <property type="entry name" value="MGH1-like_GH"/>
</dbReference>
<dbReference type="EMBL" id="JABACJ020000001">
    <property type="protein sequence ID" value="MBU3874528.1"/>
    <property type="molecule type" value="Genomic_DNA"/>
</dbReference>